<reference evidence="1" key="1">
    <citation type="journal article" date="2022" name="Int. J. Syst. Evol. Microbiol.">
        <title>Pseudomonas aegrilactucae sp. nov. and Pseudomonas morbosilactucae sp. nov., pathogens causing bacterial rot of lettuce in Japan.</title>
        <authorList>
            <person name="Sawada H."/>
            <person name="Fujikawa T."/>
            <person name="Satou M."/>
        </authorList>
    </citation>
    <scope>NUCLEOTIDE SEQUENCE</scope>
    <source>
        <strain evidence="1">0166_1</strain>
    </source>
</reference>
<dbReference type="KEGG" id="sbae:DSM104329_01175"/>
<dbReference type="AlphaFoldDB" id="A0A9E6XVC9"/>
<dbReference type="EC" id="6.3.3.5" evidence="1"/>
<name>A0A9E6XVC9_9ACTN</name>
<dbReference type="SUPFAM" id="SSF56059">
    <property type="entry name" value="Glutathione synthetase ATP-binding domain-like"/>
    <property type="match status" value="1"/>
</dbReference>
<dbReference type="PANTHER" id="PTHR39217:SF1">
    <property type="entry name" value="GLUTATHIONE SYNTHETASE"/>
    <property type="match status" value="1"/>
</dbReference>
<sequence length="250" mass="26541">MPAVWTDPAVDWDAFALVVVRSTWDYITRRDAFLAWAHGVPRLANSAAVLEWNIDKRYLAELAAAGLPVVPTTFVEPGGAPDAAALSGEVVVKPAVSAGSLDTGRHADPDAAAAHVTRLHEAGRTAMLQPYVAGVDEAGETALLYLGGRWSHAIRKGPMLVGERRTVDGLFLEEDIRPREPSAAELELGEHVMAVVAERFGSLLYARVDLLPGPGGEPLVVEVELTEPSLYLETNSGAPGRLAAAIAARV</sequence>
<accession>A0A9E6XVC9</accession>
<protein>
    <submittedName>
        <fullName evidence="1">Cycloserine biosynthesis protein DcsG</fullName>
        <ecNumber evidence="1">6.3.3.5</ecNumber>
    </submittedName>
</protein>
<dbReference type="RefSeq" id="WP_259314459.1">
    <property type="nucleotide sequence ID" value="NZ_CP087164.1"/>
</dbReference>
<gene>
    <name evidence="1" type="primary">dcsG</name>
    <name evidence="1" type="ORF">DSM104329_01175</name>
</gene>
<dbReference type="Proteomes" id="UP001162834">
    <property type="component" value="Chromosome"/>
</dbReference>
<dbReference type="EMBL" id="CP087164">
    <property type="protein sequence ID" value="UGS34793.1"/>
    <property type="molecule type" value="Genomic_DNA"/>
</dbReference>
<keyword evidence="1" id="KW-0436">Ligase</keyword>
<keyword evidence="2" id="KW-1185">Reference proteome</keyword>
<evidence type="ECO:0000313" key="2">
    <source>
        <dbReference type="Proteomes" id="UP001162834"/>
    </source>
</evidence>
<dbReference type="PANTHER" id="PTHR39217">
    <property type="match status" value="1"/>
</dbReference>
<dbReference type="Gene3D" id="3.30.470.20">
    <property type="entry name" value="ATP-grasp fold, B domain"/>
    <property type="match status" value="1"/>
</dbReference>
<dbReference type="GO" id="GO:0016874">
    <property type="term" value="F:ligase activity"/>
    <property type="evidence" value="ECO:0007669"/>
    <property type="project" value="UniProtKB-KW"/>
</dbReference>
<proteinExistence type="predicted"/>
<evidence type="ECO:0000313" key="1">
    <source>
        <dbReference type="EMBL" id="UGS34793.1"/>
    </source>
</evidence>
<dbReference type="InterPro" id="IPR053191">
    <property type="entry name" value="DcsG_Biosynth_Enzyme"/>
</dbReference>
<organism evidence="1 2">
    <name type="scientific">Capillimicrobium parvum</name>
    <dbReference type="NCBI Taxonomy" id="2884022"/>
    <lineage>
        <taxon>Bacteria</taxon>
        <taxon>Bacillati</taxon>
        <taxon>Actinomycetota</taxon>
        <taxon>Thermoleophilia</taxon>
        <taxon>Solirubrobacterales</taxon>
        <taxon>Capillimicrobiaceae</taxon>
        <taxon>Capillimicrobium</taxon>
    </lineage>
</organism>